<feature type="non-terminal residue" evidence="1">
    <location>
        <position position="1"/>
    </location>
</feature>
<comment type="caution">
    <text evidence="1">The sequence shown here is derived from an EMBL/GenBank/DDBJ whole genome shotgun (WGS) entry which is preliminary data.</text>
</comment>
<gene>
    <name evidence="1" type="ORF">CDAR_78831</name>
</gene>
<evidence type="ECO:0000313" key="2">
    <source>
        <dbReference type="Proteomes" id="UP001054837"/>
    </source>
</evidence>
<dbReference type="Proteomes" id="UP001054837">
    <property type="component" value="Unassembled WGS sequence"/>
</dbReference>
<name>A0AAV4V9H8_9ARAC</name>
<organism evidence="1 2">
    <name type="scientific">Caerostris darwini</name>
    <dbReference type="NCBI Taxonomy" id="1538125"/>
    <lineage>
        <taxon>Eukaryota</taxon>
        <taxon>Metazoa</taxon>
        <taxon>Ecdysozoa</taxon>
        <taxon>Arthropoda</taxon>
        <taxon>Chelicerata</taxon>
        <taxon>Arachnida</taxon>
        <taxon>Araneae</taxon>
        <taxon>Araneomorphae</taxon>
        <taxon>Entelegynae</taxon>
        <taxon>Araneoidea</taxon>
        <taxon>Araneidae</taxon>
        <taxon>Caerostris</taxon>
    </lineage>
</organism>
<proteinExistence type="predicted"/>
<sequence>MLTTEALLIPGKRRNHGRSVGQGFLAFSTILAPEDTCRQSTYLFTDLVYLLRWT</sequence>
<keyword evidence="2" id="KW-1185">Reference proteome</keyword>
<dbReference type="AlphaFoldDB" id="A0AAV4V9H8"/>
<dbReference type="EMBL" id="BPLQ01012666">
    <property type="protein sequence ID" value="GIY66910.1"/>
    <property type="molecule type" value="Genomic_DNA"/>
</dbReference>
<reference evidence="1 2" key="1">
    <citation type="submission" date="2021-06" db="EMBL/GenBank/DDBJ databases">
        <title>Caerostris darwini draft genome.</title>
        <authorList>
            <person name="Kono N."/>
            <person name="Arakawa K."/>
        </authorList>
    </citation>
    <scope>NUCLEOTIDE SEQUENCE [LARGE SCALE GENOMIC DNA]</scope>
</reference>
<evidence type="ECO:0000313" key="1">
    <source>
        <dbReference type="EMBL" id="GIY66910.1"/>
    </source>
</evidence>
<protein>
    <submittedName>
        <fullName evidence="1">Uncharacterized protein</fullName>
    </submittedName>
</protein>
<accession>A0AAV4V9H8</accession>